<dbReference type="GO" id="GO:0004016">
    <property type="term" value="F:adenylate cyclase activity"/>
    <property type="evidence" value="ECO:0007669"/>
    <property type="project" value="TreeGrafter"/>
</dbReference>
<dbReference type="InterPro" id="IPR000792">
    <property type="entry name" value="Tscrpt_reg_LuxR_C"/>
</dbReference>
<keyword evidence="5" id="KW-1185">Reference proteome</keyword>
<dbReference type="Gene3D" id="1.10.10.10">
    <property type="entry name" value="Winged helix-like DNA-binding domain superfamily/Winged helix DNA-binding domain"/>
    <property type="match status" value="1"/>
</dbReference>
<evidence type="ECO:0000256" key="2">
    <source>
        <dbReference type="ARBA" id="ARBA00022840"/>
    </source>
</evidence>
<feature type="domain" description="HTH luxR-type" evidence="3">
    <location>
        <begin position="848"/>
        <end position="913"/>
    </location>
</feature>
<dbReference type="PANTHER" id="PTHR16305:SF35">
    <property type="entry name" value="TRANSCRIPTIONAL ACTIVATOR DOMAIN"/>
    <property type="match status" value="1"/>
</dbReference>
<dbReference type="Proteomes" id="UP000669179">
    <property type="component" value="Unassembled WGS sequence"/>
</dbReference>
<dbReference type="Gene3D" id="1.25.40.10">
    <property type="entry name" value="Tetratricopeptide repeat domain"/>
    <property type="match status" value="1"/>
</dbReference>
<dbReference type="GO" id="GO:0005737">
    <property type="term" value="C:cytoplasm"/>
    <property type="evidence" value="ECO:0007669"/>
    <property type="project" value="TreeGrafter"/>
</dbReference>
<dbReference type="GO" id="GO:0005524">
    <property type="term" value="F:ATP binding"/>
    <property type="evidence" value="ECO:0007669"/>
    <property type="project" value="UniProtKB-KW"/>
</dbReference>
<dbReference type="GO" id="GO:0006355">
    <property type="term" value="P:regulation of DNA-templated transcription"/>
    <property type="evidence" value="ECO:0007669"/>
    <property type="project" value="InterPro"/>
</dbReference>
<keyword evidence="2" id="KW-0067">ATP-binding</keyword>
<dbReference type="InterPro" id="IPR016032">
    <property type="entry name" value="Sig_transdc_resp-reg_C-effctor"/>
</dbReference>
<dbReference type="AlphaFoldDB" id="A0A939PAT1"/>
<dbReference type="RefSeq" id="WP_208256804.1">
    <property type="nucleotide sequence ID" value="NZ_JAGEOJ010000007.1"/>
</dbReference>
<evidence type="ECO:0000256" key="1">
    <source>
        <dbReference type="ARBA" id="ARBA00022741"/>
    </source>
</evidence>
<evidence type="ECO:0000313" key="4">
    <source>
        <dbReference type="EMBL" id="MBO2449008.1"/>
    </source>
</evidence>
<dbReference type="CDD" id="cd06170">
    <property type="entry name" value="LuxR_C_like"/>
    <property type="match status" value="1"/>
</dbReference>
<dbReference type="InterPro" id="IPR036388">
    <property type="entry name" value="WH-like_DNA-bd_sf"/>
</dbReference>
<proteinExistence type="predicted"/>
<dbReference type="GO" id="GO:0003677">
    <property type="term" value="F:DNA binding"/>
    <property type="evidence" value="ECO:0007669"/>
    <property type="project" value="InterPro"/>
</dbReference>
<gene>
    <name evidence="4" type="ORF">J4573_18035</name>
</gene>
<organism evidence="4 5">
    <name type="scientific">Actinomadura barringtoniae</name>
    <dbReference type="NCBI Taxonomy" id="1427535"/>
    <lineage>
        <taxon>Bacteria</taxon>
        <taxon>Bacillati</taxon>
        <taxon>Actinomycetota</taxon>
        <taxon>Actinomycetes</taxon>
        <taxon>Streptosporangiales</taxon>
        <taxon>Thermomonosporaceae</taxon>
        <taxon>Actinomadura</taxon>
    </lineage>
</organism>
<sequence length="913" mass="97648">MRLFGRSAEVDRIGRLLADARRGRSGALYVHGEAGIGKSALFEHAARAAESAGIRVLSAVGTETEAELPFAGLHLLLTSYEGDLDAHIRALNLSQAAALHGALGGTPVAGEDRFLIGLATLTLLSDLAEDGPIACVVDDAQWLDRASLEALLFAARRLRSEGVVLLFAARDEPGMPSLLGIPEVRLEPLTAEDAASLLASVAPDLPAPVRARVLSESEGNPLALIELPKAVGAEGWPPMGPVPIGDRVQRAFAAQIERLPARARNLLALAAADDSGELGVIMRAAKTLAIPSGAIEPAERAGLVNVVRGVLRFRHPLVRSAAYQGAVAAERRAAHRALAQAWHEDSDADRRAWQLAAAATGPDDEVADLLERTAKRAADRNGHAAVVAAYERSAQLSSKPSAAGRRSVAAALAATDAGLLDRAAELSELGAHTAAQPADLAMLSLIRGLVEFERGWPREAGRVMIDGALRITAERPVDAAYLLVIGVHNAWHGGDRLMVAEGVKWLREVRVPPDDPIAAFVDVTVALGHLAADDAASADPLLRAFALVARDLTPRTTWLRQYTAQLLLVAGHAPVLAHELASTMTLMGRSRGQAGHLTGALHHLAYAQILLGRHGVAAASATEGLELARVTGQRPLAAHLSSVLAWLVAQQGDEQRCRDLAGDAIRYAEEHHSPHSAISGHWALALLDLGMGRHIEAYERMAGNWRGWTYIANRSVADLVEAAVHVGKADRARAAVAEVEEWTPGGADPWARAILVRCRALLADDTAAEELFAQALRLHEESEQPYEQARTWLAYGEWLRRTRRRKEARGPLRNALESFERLGATVWADRARTELRAAGERAVRKRAKNDAASELTPQEQQVVRLAATGATNREIAAQLLISPRTVGQHLYNAFPKLGVSSRAELGRLGLETP</sequence>
<dbReference type="Pfam" id="PF13191">
    <property type="entry name" value="AAA_16"/>
    <property type="match status" value="1"/>
</dbReference>
<dbReference type="SUPFAM" id="SSF48452">
    <property type="entry name" value="TPR-like"/>
    <property type="match status" value="1"/>
</dbReference>
<dbReference type="PRINTS" id="PR00038">
    <property type="entry name" value="HTHLUXR"/>
</dbReference>
<dbReference type="PANTHER" id="PTHR16305">
    <property type="entry name" value="TESTICULAR SOLUBLE ADENYLYL CYCLASE"/>
    <property type="match status" value="1"/>
</dbReference>
<dbReference type="InterPro" id="IPR011990">
    <property type="entry name" value="TPR-like_helical_dom_sf"/>
</dbReference>
<name>A0A939PAT1_9ACTN</name>
<dbReference type="SUPFAM" id="SSF52540">
    <property type="entry name" value="P-loop containing nucleoside triphosphate hydrolases"/>
    <property type="match status" value="1"/>
</dbReference>
<dbReference type="SUPFAM" id="SSF46894">
    <property type="entry name" value="C-terminal effector domain of the bipartite response regulators"/>
    <property type="match status" value="1"/>
</dbReference>
<dbReference type="InterPro" id="IPR027417">
    <property type="entry name" value="P-loop_NTPase"/>
</dbReference>
<reference evidence="4" key="1">
    <citation type="submission" date="2021-03" db="EMBL/GenBank/DDBJ databases">
        <authorList>
            <person name="Kanchanasin P."/>
            <person name="Saeng-In P."/>
            <person name="Phongsopitanun W."/>
            <person name="Yuki M."/>
            <person name="Kudo T."/>
            <person name="Ohkuma M."/>
            <person name="Tanasupawat S."/>
        </authorList>
    </citation>
    <scope>NUCLEOTIDE SEQUENCE</scope>
    <source>
        <strain evidence="4">GKU 128</strain>
    </source>
</reference>
<dbReference type="EMBL" id="JAGEOJ010000007">
    <property type="protein sequence ID" value="MBO2449008.1"/>
    <property type="molecule type" value="Genomic_DNA"/>
</dbReference>
<evidence type="ECO:0000313" key="5">
    <source>
        <dbReference type="Proteomes" id="UP000669179"/>
    </source>
</evidence>
<dbReference type="Pfam" id="PF00196">
    <property type="entry name" value="GerE"/>
    <property type="match status" value="1"/>
</dbReference>
<dbReference type="PROSITE" id="PS00622">
    <property type="entry name" value="HTH_LUXR_1"/>
    <property type="match status" value="1"/>
</dbReference>
<dbReference type="PROSITE" id="PS50043">
    <property type="entry name" value="HTH_LUXR_2"/>
    <property type="match status" value="1"/>
</dbReference>
<comment type="caution">
    <text evidence="4">The sequence shown here is derived from an EMBL/GenBank/DDBJ whole genome shotgun (WGS) entry which is preliminary data.</text>
</comment>
<accession>A0A939PAT1</accession>
<keyword evidence="1" id="KW-0547">Nucleotide-binding</keyword>
<dbReference type="InterPro" id="IPR041664">
    <property type="entry name" value="AAA_16"/>
</dbReference>
<dbReference type="SMART" id="SM00421">
    <property type="entry name" value="HTH_LUXR"/>
    <property type="match status" value="1"/>
</dbReference>
<protein>
    <submittedName>
        <fullName evidence="4">Helix-turn-helix transcriptional regulator</fullName>
    </submittedName>
</protein>
<evidence type="ECO:0000259" key="3">
    <source>
        <dbReference type="PROSITE" id="PS50043"/>
    </source>
</evidence>